<dbReference type="STRING" id="1618550.UT39_C0001G0040"/>
<organism evidence="1 2">
    <name type="scientific">Candidatus Woesebacteria bacterium GW2011_GWA1_39_21</name>
    <dbReference type="NCBI Taxonomy" id="1618550"/>
    <lineage>
        <taxon>Bacteria</taxon>
        <taxon>Candidatus Woeseibacteriota</taxon>
    </lineage>
</organism>
<dbReference type="AlphaFoldDB" id="A0A0G0QNM2"/>
<gene>
    <name evidence="1" type="ORF">UT39_C0001G0040</name>
</gene>
<protein>
    <submittedName>
        <fullName evidence="1">Uncharacterized protein</fullName>
    </submittedName>
</protein>
<dbReference type="Proteomes" id="UP000034246">
    <property type="component" value="Unassembled WGS sequence"/>
</dbReference>
<proteinExistence type="predicted"/>
<reference evidence="1 2" key="1">
    <citation type="journal article" date="2015" name="Nature">
        <title>rRNA introns, odd ribosomes, and small enigmatic genomes across a large radiation of phyla.</title>
        <authorList>
            <person name="Brown C.T."/>
            <person name="Hug L.A."/>
            <person name="Thomas B.C."/>
            <person name="Sharon I."/>
            <person name="Castelle C.J."/>
            <person name="Singh A."/>
            <person name="Wilkins M.J."/>
            <person name="Williams K.H."/>
            <person name="Banfield J.F."/>
        </authorList>
    </citation>
    <scope>NUCLEOTIDE SEQUENCE [LARGE SCALE GENOMIC DNA]</scope>
</reference>
<evidence type="ECO:0000313" key="1">
    <source>
        <dbReference type="EMBL" id="KKR11985.1"/>
    </source>
</evidence>
<evidence type="ECO:0000313" key="2">
    <source>
        <dbReference type="Proteomes" id="UP000034246"/>
    </source>
</evidence>
<sequence>MFRERKRVEQFSNSWRDWIFYDQIGKIDIKRELQTGGINKALISDEWLKDEFGNSILSIPNLFVKDTLTEKRYPFEICLPEKSKLIDDQQGLKTLLEYSMGIKKPLRLLDNANFSTAVYFKHKDILLAGVYMKFIDITGPERLIHNELLRNNGCPVIPSYFSTTNFYSSLYTDGIIPSEKECVEVIALLNKTRDKLISEGKWLEDIRIDGSDKDIRMFAITGKKVPTSVDPTFRHMKFESG</sequence>
<comment type="caution">
    <text evidence="1">The sequence shown here is derived from an EMBL/GenBank/DDBJ whole genome shotgun (WGS) entry which is preliminary data.</text>
</comment>
<accession>A0A0G0QNM2</accession>
<name>A0A0G0QNM2_9BACT</name>
<dbReference type="EMBL" id="LBWP01000001">
    <property type="protein sequence ID" value="KKR11985.1"/>
    <property type="molecule type" value="Genomic_DNA"/>
</dbReference>